<dbReference type="InterPro" id="IPR028994">
    <property type="entry name" value="Integrin_alpha_N"/>
</dbReference>
<dbReference type="InterPro" id="IPR013517">
    <property type="entry name" value="FG-GAP"/>
</dbReference>
<accession>A0ABX9M844</accession>
<keyword evidence="6" id="KW-1185">Reference proteome</keyword>
<dbReference type="Pfam" id="PF13517">
    <property type="entry name" value="FG-GAP_3"/>
    <property type="match status" value="1"/>
</dbReference>
<comment type="caution">
    <text evidence="5">The sequence shown here is derived from an EMBL/GenBank/DDBJ whole genome shotgun (WGS) entry which is preliminary data.</text>
</comment>
<keyword evidence="1" id="KW-0732">Signal</keyword>
<reference evidence="6" key="1">
    <citation type="submission" date="2018-05" db="EMBL/GenBank/DDBJ databases">
        <title>Leptospira yasudae sp. nov. and Leptospira stimsonii sp. nov., two pathogenic species of the genus Leptospira isolated from environmental sources.</title>
        <authorList>
            <person name="Casanovas-Massana A."/>
            <person name="Hamond C."/>
            <person name="Santos L.A."/>
            <person name="Hacker K.P."/>
            <person name="Balassiano I."/>
            <person name="Medeiros M.A."/>
            <person name="Reis M.G."/>
            <person name="Ko A.I."/>
            <person name="Wunder E.A."/>
        </authorList>
    </citation>
    <scope>NUCLEOTIDE SEQUENCE [LARGE SCALE GENOMIC DNA]</scope>
    <source>
        <strain evidence="6">B21</strain>
    </source>
</reference>
<dbReference type="PANTHER" id="PTHR23221:SF7">
    <property type="entry name" value="PHOSPHATIDYLINOSITOL-GLYCAN-SPECIFIC PHOSPHOLIPASE D"/>
    <property type="match status" value="1"/>
</dbReference>
<dbReference type="PROSITE" id="PS51470">
    <property type="entry name" value="FG_GAP"/>
    <property type="match status" value="7"/>
</dbReference>
<dbReference type="EMBL" id="QHCR01000001">
    <property type="protein sequence ID" value="RHX82238.1"/>
    <property type="molecule type" value="Genomic_DNA"/>
</dbReference>
<keyword evidence="4" id="KW-0325">Glycoprotein</keyword>
<name>A0ABX9M844_9LEPT</name>
<evidence type="ECO:0000256" key="4">
    <source>
        <dbReference type="ARBA" id="ARBA00023180"/>
    </source>
</evidence>
<dbReference type="Pfam" id="PF01839">
    <property type="entry name" value="FG-GAP"/>
    <property type="match status" value="4"/>
</dbReference>
<evidence type="ECO:0008006" key="7">
    <source>
        <dbReference type="Google" id="ProtNLM"/>
    </source>
</evidence>
<evidence type="ECO:0000256" key="3">
    <source>
        <dbReference type="ARBA" id="ARBA00022801"/>
    </source>
</evidence>
<evidence type="ECO:0000256" key="2">
    <source>
        <dbReference type="ARBA" id="ARBA00022737"/>
    </source>
</evidence>
<keyword evidence="3" id="KW-0378">Hydrolase</keyword>
<dbReference type="PRINTS" id="PR01185">
    <property type="entry name" value="INTEGRINA"/>
</dbReference>
<dbReference type="InterPro" id="IPR000413">
    <property type="entry name" value="Integrin_alpha"/>
</dbReference>
<organism evidence="5 6">
    <name type="scientific">Leptospira yasudae</name>
    <dbReference type="NCBI Taxonomy" id="2202201"/>
    <lineage>
        <taxon>Bacteria</taxon>
        <taxon>Pseudomonadati</taxon>
        <taxon>Spirochaetota</taxon>
        <taxon>Spirochaetia</taxon>
        <taxon>Leptospirales</taxon>
        <taxon>Leptospiraceae</taxon>
        <taxon>Leptospira</taxon>
    </lineage>
</organism>
<dbReference type="PANTHER" id="PTHR23221">
    <property type="entry name" value="GLYCOSYLPHOSPHATIDYLINOSITOL PHOSPHOLIPASE D"/>
    <property type="match status" value="1"/>
</dbReference>
<dbReference type="SMART" id="SM00191">
    <property type="entry name" value="Int_alpha"/>
    <property type="match status" value="7"/>
</dbReference>
<dbReference type="InterPro" id="IPR013519">
    <property type="entry name" value="Int_alpha_beta-p"/>
</dbReference>
<evidence type="ECO:0000313" key="5">
    <source>
        <dbReference type="EMBL" id="RHX82238.1"/>
    </source>
</evidence>
<sequence length="635" mass="65466">MNSLLAIFRQTSVRQFQTHLRFFEANSSLFAKQFNILLFCSILFLFGCDRIKSFNPGDMSSSPYYENVILQCMMGQTPGCAAPTIRNVQNMGTLHSGFLTGNTAPFASTAEVSVDGGPFLPATVSGTTWTFALPTGSAIWKQNTKHWIAVRSSLFASIKGITVRKGNNQDVNGDGFPDLIVGANQYSGGNGKVYIFQGSEQGILSQTATAANTSLSSVVVGGQYGWSVTLGDVNGDGYGDAIVSAPSAGADAVYIYHSGGSSGIATGASPTSTLTAGSAVFFGGSIVTGDVNGDGFEDVIVGSYGYSTSQGRVDVFHSSGSAGVPTAAVASAQTTLIGASINNRFGIAVSSGDINGDGYSDVLVGADGISRSYIFHSNGASGIASQNLGSSGISNTLLIGESATQFGISVAVGDVNGDGPEDVLIGARSYSANQGRAYVFHSNGPSGIASQDLSATGTANTVFTGQAGAGFFGIAVALGDANGDGYQDALVGAYGLLQGNGFVFHSSGASGISTQNLSAGGTPNTVFNGENAGDQFGIFVSFADPNGDGYSDACIGAYGYSTNQGRAYLFSGTSAGIPNTAAVSASTILNGEPLSQFGYSIASNIESNFLRWRIEWIEFIEPFLFWRKEFFELFS</sequence>
<protein>
    <recommendedName>
        <fullName evidence="7">VCBS repeat-containing protein</fullName>
    </recommendedName>
</protein>
<evidence type="ECO:0000256" key="1">
    <source>
        <dbReference type="ARBA" id="ARBA00022729"/>
    </source>
</evidence>
<dbReference type="SUPFAM" id="SSF69318">
    <property type="entry name" value="Integrin alpha N-terminal domain"/>
    <property type="match status" value="1"/>
</dbReference>
<gene>
    <name evidence="5" type="ORF">DLM77_01910</name>
</gene>
<evidence type="ECO:0000313" key="6">
    <source>
        <dbReference type="Proteomes" id="UP000285569"/>
    </source>
</evidence>
<proteinExistence type="predicted"/>
<dbReference type="Gene3D" id="2.130.10.130">
    <property type="entry name" value="Integrin alpha, N-terminal"/>
    <property type="match status" value="4"/>
</dbReference>
<reference evidence="5 6" key="2">
    <citation type="journal article" date="2020" name="Int. J. Syst. Evol. Microbiol.">
        <title>Leptospira yasudae sp. nov. and Leptospira stimsonii sp. nov., two new species of the pathogenic group isolated from environmental sources.</title>
        <authorList>
            <person name="Casanovas-Massana A."/>
            <person name="Hamond C."/>
            <person name="Santos L.A."/>
            <person name="de Oliveira D."/>
            <person name="Hacker K.P."/>
            <person name="Balassiano I."/>
            <person name="Costa F."/>
            <person name="Medeiros M.A."/>
            <person name="Reis M.G."/>
            <person name="Ko A.I."/>
            <person name="Wunder E.A."/>
        </authorList>
    </citation>
    <scope>NUCLEOTIDE SEQUENCE [LARGE SCALE GENOMIC DNA]</scope>
    <source>
        <strain evidence="5 6">B21</strain>
    </source>
</reference>
<keyword evidence="2" id="KW-0677">Repeat</keyword>
<dbReference type="Proteomes" id="UP000285569">
    <property type="component" value="Unassembled WGS sequence"/>
</dbReference>